<dbReference type="Gene3D" id="2.60.120.260">
    <property type="entry name" value="Galactose-binding domain-like"/>
    <property type="match status" value="2"/>
</dbReference>
<dbReference type="RefSeq" id="WP_116063952.1">
    <property type="nucleotide sequence ID" value="NZ_QRDZ01000028.1"/>
</dbReference>
<feature type="domain" description="Rhamnogalacturonase A/B/Epimerase-like pectate lyase" evidence="2">
    <location>
        <begin position="390"/>
        <end position="549"/>
    </location>
</feature>
<dbReference type="Proteomes" id="UP000256977">
    <property type="component" value="Unassembled WGS sequence"/>
</dbReference>
<evidence type="ECO:0000256" key="1">
    <source>
        <dbReference type="SAM" id="SignalP"/>
    </source>
</evidence>
<organism evidence="3 4">
    <name type="scientific">Cohnella phaseoli</name>
    <dbReference type="NCBI Taxonomy" id="456490"/>
    <lineage>
        <taxon>Bacteria</taxon>
        <taxon>Bacillati</taxon>
        <taxon>Bacillota</taxon>
        <taxon>Bacilli</taxon>
        <taxon>Bacillales</taxon>
        <taxon>Paenibacillaceae</taxon>
        <taxon>Cohnella</taxon>
    </lineage>
</organism>
<protein>
    <submittedName>
        <fullName evidence="3">Pectate lyase-like protein</fullName>
    </submittedName>
</protein>
<dbReference type="InterPro" id="IPR011050">
    <property type="entry name" value="Pectin_lyase_fold/virulence"/>
</dbReference>
<sequence length="805" mass="86593">MKKFAIWFTVLALLLTGYGLRGSGVASAAETVLLSEGFESGTMTGSKLTLGAPYGSLTSAATEKLAGAYSVKGSSANGQQWAEFLKLEQGELPLTPQKTYTVSFKYRVLTPEPAGEFFYLYGKLDGTGETVGFNFNGAGEVVWRTEQLATDHVRVTGQASERLAQMSFTAKGSGDYAWVFGIHNGGALVVDDIKIREGGLEALPPEPVDTAAPEGFENGQTTGTVWTTLNGGAVSNDADKRINGQYVVKASAGTTEEWKEFLTSDSEKLKLTANTQYTITFKYKAFAAEPVDGFYYLYAKSASTGTVSGFNFSGGHDVLWRSSDVAAEDAQIVDRGQYRVARLTFTTGAADDYALTWGIRKGGGIAIDDISVARGSVPIPTSGEYRIGYANVADYGAIPDDGMDDTAAFKQAIATGKSVFVPAGTYHIKETLQIQNQNFVGSGMFVSRLIASNANPKAPILKAGRTSVVADLALGFDSGLITNHEAMGDRVGIYTAAQWSLQRGSTVRNVRIENVGTAIYSPNGEGAESFSVTYDTLEIENFSYRGIDFRSTIRTGNVFNNIYLKSDRPNVDVPFALTGEESETVINQLNVEHTKVNTAVLLEGVYALAASTFHIEGVTLRNANTGYVTVNNSSGSIESLSVYYSPIEKSGVSIVRVGNNRYGTGMSSFEPESVGYLRIGTLHVKGLNDPNAQLHGAKTGGLARADAAGFVFFDRAANALGEYSVQLDNYVWYSFQNDRNVYTQFPVDPNGRISFLKLGVLPLAGTTAKRPLHRMIAGVTTYYDTNLRQLLLWDGSTWISLNAAP</sequence>
<keyword evidence="4" id="KW-1185">Reference proteome</keyword>
<dbReference type="InterPro" id="IPR024535">
    <property type="entry name" value="RHGA/B-epi-like_pectate_lyase"/>
</dbReference>
<dbReference type="EMBL" id="QRDZ01000028">
    <property type="protein sequence ID" value="RED61922.1"/>
    <property type="molecule type" value="Genomic_DNA"/>
</dbReference>
<accession>A0A3D9IJK1</accession>
<keyword evidence="1" id="KW-0732">Signal</keyword>
<keyword evidence="3" id="KW-0456">Lyase</keyword>
<gene>
    <name evidence="3" type="ORF">DFP98_12831</name>
</gene>
<dbReference type="GO" id="GO:0016829">
    <property type="term" value="F:lyase activity"/>
    <property type="evidence" value="ECO:0007669"/>
    <property type="project" value="UniProtKB-KW"/>
</dbReference>
<feature type="signal peptide" evidence="1">
    <location>
        <begin position="1"/>
        <end position="28"/>
    </location>
</feature>
<dbReference type="Gene3D" id="2.160.20.10">
    <property type="entry name" value="Single-stranded right-handed beta-helix, Pectin lyase-like"/>
    <property type="match status" value="1"/>
</dbReference>
<comment type="caution">
    <text evidence="3">The sequence shown here is derived from an EMBL/GenBank/DDBJ whole genome shotgun (WGS) entry which is preliminary data.</text>
</comment>
<proteinExistence type="predicted"/>
<reference evidence="3 4" key="1">
    <citation type="submission" date="2018-07" db="EMBL/GenBank/DDBJ databases">
        <title>Genomic Encyclopedia of Type Strains, Phase III (KMG-III): the genomes of soil and plant-associated and newly described type strains.</title>
        <authorList>
            <person name="Whitman W."/>
        </authorList>
    </citation>
    <scope>NUCLEOTIDE SEQUENCE [LARGE SCALE GENOMIC DNA]</scope>
    <source>
        <strain evidence="3 4">CECT 7287</strain>
    </source>
</reference>
<dbReference type="Pfam" id="PF12708">
    <property type="entry name" value="Pect-lyase_RHGA_epim"/>
    <property type="match status" value="1"/>
</dbReference>
<dbReference type="AlphaFoldDB" id="A0A3D9IJK1"/>
<dbReference type="OrthoDB" id="2493350at2"/>
<dbReference type="InterPro" id="IPR012334">
    <property type="entry name" value="Pectin_lyas_fold"/>
</dbReference>
<dbReference type="SUPFAM" id="SSF51126">
    <property type="entry name" value="Pectin lyase-like"/>
    <property type="match status" value="1"/>
</dbReference>
<evidence type="ECO:0000313" key="4">
    <source>
        <dbReference type="Proteomes" id="UP000256977"/>
    </source>
</evidence>
<name>A0A3D9IJK1_9BACL</name>
<evidence type="ECO:0000259" key="2">
    <source>
        <dbReference type="Pfam" id="PF12708"/>
    </source>
</evidence>
<feature type="chain" id="PRO_5017819945" evidence="1">
    <location>
        <begin position="29"/>
        <end position="805"/>
    </location>
</feature>
<evidence type="ECO:0000313" key="3">
    <source>
        <dbReference type="EMBL" id="RED61922.1"/>
    </source>
</evidence>